<evidence type="ECO:0000256" key="19">
    <source>
        <dbReference type="ARBA" id="ARBA00023053"/>
    </source>
</evidence>
<comment type="function">
    <text evidence="23">Bifunctional aspartate kinase and homoserine dehydrogenase that catalyzes the first and the third steps toward the synthesis of lysine, methionine and threonine from aspartate.</text>
</comment>
<proteinExistence type="inferred from homology"/>
<dbReference type="EMBL" id="UINC01008581">
    <property type="protein sequence ID" value="SVA38596.1"/>
    <property type="molecule type" value="Genomic_DNA"/>
</dbReference>
<evidence type="ECO:0000256" key="10">
    <source>
        <dbReference type="ARBA" id="ARBA00022679"/>
    </source>
</evidence>
<evidence type="ECO:0000256" key="12">
    <source>
        <dbReference type="ARBA" id="ARBA00022723"/>
    </source>
</evidence>
<evidence type="ECO:0000256" key="1">
    <source>
        <dbReference type="ARBA" id="ARBA00001920"/>
    </source>
</evidence>
<dbReference type="UniPathway" id="UPA00034">
    <property type="reaction ID" value="UER00015"/>
</dbReference>
<keyword evidence="11" id="KW-0791">Threonine biosynthesis</keyword>
<dbReference type="InterPro" id="IPR011147">
    <property type="entry name" value="Bifunc_Aspkin/hSer_DH"/>
</dbReference>
<gene>
    <name evidence="27" type="ORF">METZ01_LOCUS91450</name>
</gene>
<dbReference type="GO" id="GO:0050661">
    <property type="term" value="F:NADP binding"/>
    <property type="evidence" value="ECO:0007669"/>
    <property type="project" value="InterPro"/>
</dbReference>
<keyword evidence="16" id="KW-0521">NADP</keyword>
<dbReference type="InterPro" id="IPR036291">
    <property type="entry name" value="NAD(P)-bd_dom_sf"/>
</dbReference>
<dbReference type="SUPFAM" id="SSF55347">
    <property type="entry name" value="Glyceraldehyde-3-phosphate dehydrogenase-like, C-terminal domain"/>
    <property type="match status" value="1"/>
</dbReference>
<dbReference type="InterPro" id="IPR042199">
    <property type="entry name" value="AsparK_Bifunc_asparK/hSer_DH"/>
</dbReference>
<evidence type="ECO:0000256" key="9">
    <source>
        <dbReference type="ARBA" id="ARBA00022605"/>
    </source>
</evidence>
<dbReference type="InterPro" id="IPR002912">
    <property type="entry name" value="ACT_dom"/>
</dbReference>
<dbReference type="GO" id="GO:0009088">
    <property type="term" value="P:threonine biosynthetic process"/>
    <property type="evidence" value="ECO:0007669"/>
    <property type="project" value="UniProtKB-UniPathway"/>
</dbReference>
<dbReference type="InterPro" id="IPR001342">
    <property type="entry name" value="HDH_cat"/>
</dbReference>
<dbReference type="Pfam" id="PF03447">
    <property type="entry name" value="NAD_binding_3"/>
    <property type="match status" value="1"/>
</dbReference>
<keyword evidence="21" id="KW-0486">Methionine biosynthesis</keyword>
<dbReference type="PROSITE" id="PS01042">
    <property type="entry name" value="HOMOSER_DHGENASE"/>
    <property type="match status" value="1"/>
</dbReference>
<keyword evidence="20" id="KW-0457">Lysine biosynthesis</keyword>
<dbReference type="InterPro" id="IPR005106">
    <property type="entry name" value="Asp/hSer_DH_NAD-bd"/>
</dbReference>
<dbReference type="NCBIfam" id="TIGR00657">
    <property type="entry name" value="asp_kinases"/>
    <property type="match status" value="1"/>
</dbReference>
<dbReference type="GO" id="GO:0004072">
    <property type="term" value="F:aspartate kinase activity"/>
    <property type="evidence" value="ECO:0007669"/>
    <property type="project" value="UniProtKB-EC"/>
</dbReference>
<sequence>MTVVLKFGGSSIKNATLISKVSSIIKNKLNNENKIIVVFSAFGKITEKLLKCASLASSGNNEYLDYYNQIYNTNINILKNLFENNQSLLNKPLTETKQLLNNLKDILKGIYLIRENYDKTLDFILSFGEKLSSKIIFYFLKLNITKNIKYLDSSKVIKTNNNYFNADVNINVSTNNIKKYISENNFELLIVPGFIASSENDNSTTTIGRGGSDYTASIFGVGSDSKYVEIWTDVNGIMTCDPNIVSNTQEITEMSFHEMFELSYYGGNVLYHKTISPLCENNIPLFIKNTYNPTHPGTKVSTNVNKKNIISAISCIKQVALLQIQGSSLQGNIGISSRLFTCLSNKNINIILISQSSSEISINFCINKSNVTLATQCINKEFNKEINKSAFRLTLLTNVSIIAVISSNENNRCLISQKLLQIVNKNKIKTYVHNSSGLNSCIVVDNNQLSKDMNLIHNKLFQTNGFKYNIFLLGLGNIGSGLFNIIKKRTTHDINIVSVTNSQKYIIGYNLQQNNLNQLLSNLNSSEYNMNIDEYINNVLDNTLPNKIFVDCTSNSIIPKYYETLLNNNIGVVTPNKKGVSSEISLFKNLYQFHKKNKFMFETTVGAGLPVINLLESLVRCQHKITKIQGMFSGTLNHVLSTFMKTDNDFSDIVREAQQKGITEPNPYDDLSGMDVARKILIIVRLCGYEINLEDIPVNSLTQFVANSPNDFFDKIINYDDYYNRLKHNAKSQGKTLKYIASFEPELDNISVKLCEIDSGHPFYNINGTNNVIAITTDIYDEPIVLQGYGAGKYQTASGVLNDILKII</sequence>
<dbReference type="GO" id="GO:0005524">
    <property type="term" value="F:ATP binding"/>
    <property type="evidence" value="ECO:0007669"/>
    <property type="project" value="UniProtKB-KW"/>
</dbReference>
<keyword evidence="10" id="KW-0808">Transferase</keyword>
<evidence type="ECO:0000259" key="26">
    <source>
        <dbReference type="PROSITE" id="PS51671"/>
    </source>
</evidence>
<evidence type="ECO:0000256" key="2">
    <source>
        <dbReference type="ARBA" id="ARBA00004986"/>
    </source>
</evidence>
<dbReference type="Pfam" id="PF00742">
    <property type="entry name" value="Homoserine_dh"/>
    <property type="match status" value="1"/>
</dbReference>
<dbReference type="CDD" id="cd04243">
    <property type="entry name" value="AAK_AK-HSDH-like"/>
    <property type="match status" value="1"/>
</dbReference>
<dbReference type="FunFam" id="3.30.360.10:FF:000006">
    <property type="entry name" value="Bifunctional aspartokinase/homoserine dehydrogenase"/>
    <property type="match status" value="1"/>
</dbReference>
<comment type="pathway">
    <text evidence="4">Amino-acid biosynthesis; L-methionine biosynthesis via de novo pathway; L-homoserine from L-aspartate: step 3/3.</text>
</comment>
<dbReference type="InterPro" id="IPR001048">
    <property type="entry name" value="Asp/Glu/Uridylate_kinase"/>
</dbReference>
<comment type="pathway">
    <text evidence="2">Amino-acid biosynthesis; L-methionine biosynthesis via de novo pathway; L-homoserine from L-aspartate: step 1/3.</text>
</comment>
<keyword evidence="19" id="KW-0915">Sodium</keyword>
<dbReference type="UniPathway" id="UPA00050">
    <property type="reaction ID" value="UER00063"/>
</dbReference>
<keyword evidence="12" id="KW-0479">Metal-binding</keyword>
<keyword evidence="14" id="KW-0418">Kinase</keyword>
<dbReference type="GO" id="GO:0009086">
    <property type="term" value="P:methionine biosynthetic process"/>
    <property type="evidence" value="ECO:0007669"/>
    <property type="project" value="UniProtKB-KW"/>
</dbReference>
<dbReference type="InterPro" id="IPR001341">
    <property type="entry name" value="Asp_kinase"/>
</dbReference>
<reference evidence="27" key="1">
    <citation type="submission" date="2018-05" db="EMBL/GenBank/DDBJ databases">
        <authorList>
            <person name="Lanie J.A."/>
            <person name="Ng W.-L."/>
            <person name="Kazmierczak K.M."/>
            <person name="Andrzejewski T.M."/>
            <person name="Davidsen T.M."/>
            <person name="Wayne K.J."/>
            <person name="Tettelin H."/>
            <person name="Glass J.I."/>
            <person name="Rusch D."/>
            <person name="Podicherti R."/>
            <person name="Tsui H.-C.T."/>
            <person name="Winkler M.E."/>
        </authorList>
    </citation>
    <scope>NUCLEOTIDE SEQUENCE</scope>
</reference>
<comment type="similarity">
    <text evidence="7">In the N-terminal section; belongs to the aspartokinase family.</text>
</comment>
<evidence type="ECO:0000256" key="25">
    <source>
        <dbReference type="ARBA" id="ARBA00048841"/>
    </source>
</evidence>
<dbReference type="NCBIfam" id="NF006959">
    <property type="entry name" value="PRK09436.1"/>
    <property type="match status" value="1"/>
</dbReference>
<evidence type="ECO:0000256" key="15">
    <source>
        <dbReference type="ARBA" id="ARBA00022840"/>
    </source>
</evidence>
<evidence type="ECO:0000256" key="6">
    <source>
        <dbReference type="ARBA" id="ARBA00007952"/>
    </source>
</evidence>
<evidence type="ECO:0000256" key="20">
    <source>
        <dbReference type="ARBA" id="ARBA00023154"/>
    </source>
</evidence>
<dbReference type="Gene3D" id="3.40.1160.10">
    <property type="entry name" value="Acetylglutamate kinase-like"/>
    <property type="match status" value="1"/>
</dbReference>
<comment type="pathway">
    <text evidence="3">Amino-acid biosynthesis; L-threonine biosynthesis; L-threonine from L-aspartate: step 3/5.</text>
</comment>
<evidence type="ECO:0000313" key="27">
    <source>
        <dbReference type="EMBL" id="SVA38596.1"/>
    </source>
</evidence>
<keyword evidence="22" id="KW-0511">Multifunctional enzyme</keyword>
<dbReference type="PANTHER" id="PTHR43070">
    <property type="match status" value="1"/>
</dbReference>
<evidence type="ECO:0000256" key="18">
    <source>
        <dbReference type="ARBA" id="ARBA00023027"/>
    </source>
</evidence>
<name>A0A381VE11_9ZZZZ</name>
<feature type="domain" description="ACT" evidence="26">
    <location>
        <begin position="324"/>
        <end position="407"/>
    </location>
</feature>
<dbReference type="Pfam" id="PF22468">
    <property type="entry name" value="ACT_9"/>
    <property type="match status" value="1"/>
</dbReference>
<keyword evidence="13" id="KW-0547">Nucleotide-binding</keyword>
<dbReference type="InterPro" id="IPR019811">
    <property type="entry name" value="HDH_CS"/>
</dbReference>
<keyword evidence="15" id="KW-0067">ATP-binding</keyword>
<evidence type="ECO:0000256" key="8">
    <source>
        <dbReference type="ARBA" id="ARBA00011881"/>
    </source>
</evidence>
<dbReference type="Gene3D" id="3.40.50.720">
    <property type="entry name" value="NAD(P)-binding Rossmann-like Domain"/>
    <property type="match status" value="1"/>
</dbReference>
<dbReference type="InterPro" id="IPR049638">
    <property type="entry name" value="AK-HD"/>
</dbReference>
<evidence type="ECO:0000256" key="11">
    <source>
        <dbReference type="ARBA" id="ARBA00022697"/>
    </source>
</evidence>
<comment type="cofactor">
    <cofactor evidence="1">
        <name>a metal cation</name>
        <dbReference type="ChEBI" id="CHEBI:25213"/>
    </cofactor>
</comment>
<dbReference type="PIRSF" id="PIRSF000727">
    <property type="entry name" value="ThrA"/>
    <property type="match status" value="1"/>
</dbReference>
<dbReference type="InterPro" id="IPR036393">
    <property type="entry name" value="AceGlu_kinase-like_sf"/>
</dbReference>
<dbReference type="PROSITE" id="PS00324">
    <property type="entry name" value="ASPARTOKINASE"/>
    <property type="match status" value="1"/>
</dbReference>
<dbReference type="UniPathway" id="UPA00051">
    <property type="reaction ID" value="UER00462"/>
</dbReference>
<comment type="catalytic activity">
    <reaction evidence="24">
        <text>L-aspartate + ATP = 4-phospho-L-aspartate + ADP</text>
        <dbReference type="Rhea" id="RHEA:23776"/>
        <dbReference type="ChEBI" id="CHEBI:29991"/>
        <dbReference type="ChEBI" id="CHEBI:30616"/>
        <dbReference type="ChEBI" id="CHEBI:57535"/>
        <dbReference type="ChEBI" id="CHEBI:456216"/>
        <dbReference type="EC" id="2.7.2.4"/>
    </reaction>
    <physiologicalReaction direction="left-to-right" evidence="24">
        <dbReference type="Rhea" id="RHEA:23777"/>
    </physiologicalReaction>
</comment>
<evidence type="ECO:0000256" key="22">
    <source>
        <dbReference type="ARBA" id="ARBA00023268"/>
    </source>
</evidence>
<evidence type="ECO:0000256" key="17">
    <source>
        <dbReference type="ARBA" id="ARBA00023002"/>
    </source>
</evidence>
<evidence type="ECO:0000256" key="16">
    <source>
        <dbReference type="ARBA" id="ARBA00022857"/>
    </source>
</evidence>
<evidence type="ECO:0000256" key="21">
    <source>
        <dbReference type="ARBA" id="ARBA00023167"/>
    </source>
</evidence>
<dbReference type="Pfam" id="PF00696">
    <property type="entry name" value="AA_kinase"/>
    <property type="match status" value="1"/>
</dbReference>
<dbReference type="PANTHER" id="PTHR43070:SF3">
    <property type="entry name" value="HOMOSERINE DEHYDROGENASE"/>
    <property type="match status" value="1"/>
</dbReference>
<evidence type="ECO:0000256" key="4">
    <source>
        <dbReference type="ARBA" id="ARBA00005062"/>
    </source>
</evidence>
<evidence type="ECO:0000256" key="5">
    <source>
        <dbReference type="ARBA" id="ARBA00005139"/>
    </source>
</evidence>
<comment type="pathway">
    <text evidence="5">Amino-acid biosynthesis; L-threonine biosynthesis; L-threonine from L-aspartate: step 1/5.</text>
</comment>
<evidence type="ECO:0000256" key="3">
    <source>
        <dbReference type="ARBA" id="ARBA00005056"/>
    </source>
</evidence>
<accession>A0A381VE11</accession>
<dbReference type="GO" id="GO:0009089">
    <property type="term" value="P:lysine biosynthetic process via diaminopimelate"/>
    <property type="evidence" value="ECO:0007669"/>
    <property type="project" value="UniProtKB-UniPathway"/>
</dbReference>
<dbReference type="Gene3D" id="3.30.2130.10">
    <property type="entry name" value="VC0802-like"/>
    <property type="match status" value="1"/>
</dbReference>
<dbReference type="Gene3D" id="3.30.360.10">
    <property type="entry name" value="Dihydrodipicolinate Reductase, domain 2"/>
    <property type="match status" value="1"/>
</dbReference>
<evidence type="ECO:0000256" key="7">
    <source>
        <dbReference type="ARBA" id="ARBA00010046"/>
    </source>
</evidence>
<evidence type="ECO:0000256" key="23">
    <source>
        <dbReference type="ARBA" id="ARBA00044938"/>
    </source>
</evidence>
<dbReference type="Gene3D" id="1.20.120.1320">
    <property type="entry name" value="Aspartokinase, catalytic domain"/>
    <property type="match status" value="1"/>
</dbReference>
<organism evidence="27">
    <name type="scientific">marine metagenome</name>
    <dbReference type="NCBI Taxonomy" id="408172"/>
    <lineage>
        <taxon>unclassified sequences</taxon>
        <taxon>metagenomes</taxon>
        <taxon>ecological metagenomes</taxon>
    </lineage>
</organism>
<dbReference type="InterPro" id="IPR054352">
    <property type="entry name" value="ACT_Aspartokinase"/>
</dbReference>
<dbReference type="InterPro" id="IPR045865">
    <property type="entry name" value="ACT-like_dom_sf"/>
</dbReference>
<dbReference type="SUPFAM" id="SSF51735">
    <property type="entry name" value="NAD(P)-binding Rossmann-fold domains"/>
    <property type="match status" value="1"/>
</dbReference>
<evidence type="ECO:0000256" key="14">
    <source>
        <dbReference type="ARBA" id="ARBA00022777"/>
    </source>
</evidence>
<dbReference type="GO" id="GO:0004412">
    <property type="term" value="F:homoserine dehydrogenase activity"/>
    <property type="evidence" value="ECO:0007669"/>
    <property type="project" value="UniProtKB-EC"/>
</dbReference>
<dbReference type="GO" id="GO:0046872">
    <property type="term" value="F:metal ion binding"/>
    <property type="evidence" value="ECO:0007669"/>
    <property type="project" value="UniProtKB-KW"/>
</dbReference>
<comment type="subunit">
    <text evidence="8">Homotetramer.</text>
</comment>
<keyword evidence="9" id="KW-0028">Amino-acid biosynthesis</keyword>
<keyword evidence="17" id="KW-0560">Oxidoreductase</keyword>
<dbReference type="SUPFAM" id="SSF53633">
    <property type="entry name" value="Carbamate kinase-like"/>
    <property type="match status" value="1"/>
</dbReference>
<dbReference type="SUPFAM" id="SSF55021">
    <property type="entry name" value="ACT-like"/>
    <property type="match status" value="1"/>
</dbReference>
<comment type="similarity">
    <text evidence="6">In the C-terminal section; belongs to the homoserine dehydrogenase family.</text>
</comment>
<dbReference type="AlphaFoldDB" id="A0A381VE11"/>
<keyword evidence="18" id="KW-0520">NAD</keyword>
<dbReference type="InterPro" id="IPR018042">
    <property type="entry name" value="Aspartate_kinase_CS"/>
</dbReference>
<dbReference type="PROSITE" id="PS51671">
    <property type="entry name" value="ACT"/>
    <property type="match status" value="1"/>
</dbReference>
<evidence type="ECO:0000256" key="24">
    <source>
        <dbReference type="ARBA" id="ARBA00048561"/>
    </source>
</evidence>
<evidence type="ECO:0000256" key="13">
    <source>
        <dbReference type="ARBA" id="ARBA00022741"/>
    </source>
</evidence>
<protein>
    <recommendedName>
        <fullName evidence="26">ACT domain-containing protein</fullName>
    </recommendedName>
</protein>
<comment type="catalytic activity">
    <reaction evidence="25">
        <text>L-homoserine + NADP(+) = L-aspartate 4-semialdehyde + NADPH + H(+)</text>
        <dbReference type="Rhea" id="RHEA:15761"/>
        <dbReference type="ChEBI" id="CHEBI:15378"/>
        <dbReference type="ChEBI" id="CHEBI:57476"/>
        <dbReference type="ChEBI" id="CHEBI:57783"/>
        <dbReference type="ChEBI" id="CHEBI:58349"/>
        <dbReference type="ChEBI" id="CHEBI:537519"/>
        <dbReference type="EC" id="1.1.1.3"/>
    </reaction>
    <physiologicalReaction direction="right-to-left" evidence="25">
        <dbReference type="Rhea" id="RHEA:15763"/>
    </physiologicalReaction>
</comment>